<name>A0A3D8I2I7_9HELI</name>
<sequence>MGLSVVSINDLEMVRSVGKLKTYDAFLAFKIDLENILPEFLAHNELLRLYFIQAYPLSSYVLGYLFKLRSVDKITIEIIVDDVRLFMFFDEIDMIDEFKIKIMEDKLGTL</sequence>
<evidence type="ECO:0000313" key="2">
    <source>
        <dbReference type="Proteomes" id="UP000256599"/>
    </source>
</evidence>
<organism evidence="1 2">
    <name type="scientific">Helicobacter marmotae</name>
    <dbReference type="NCBI Taxonomy" id="152490"/>
    <lineage>
        <taxon>Bacteria</taxon>
        <taxon>Pseudomonadati</taxon>
        <taxon>Campylobacterota</taxon>
        <taxon>Epsilonproteobacteria</taxon>
        <taxon>Campylobacterales</taxon>
        <taxon>Helicobacteraceae</taxon>
        <taxon>Helicobacter</taxon>
    </lineage>
</organism>
<protein>
    <submittedName>
        <fullName evidence="1">Uncharacterized protein</fullName>
    </submittedName>
</protein>
<dbReference type="Proteomes" id="UP000256599">
    <property type="component" value="Unassembled WGS sequence"/>
</dbReference>
<dbReference type="RefSeq" id="WP_104700256.1">
    <property type="nucleotide sequence ID" value="NZ_FZPP01000023.1"/>
</dbReference>
<gene>
    <name evidence="1" type="ORF">CQA63_06900</name>
</gene>
<dbReference type="OrthoDB" id="5326171at2"/>
<dbReference type="EMBL" id="NXLR01000013">
    <property type="protein sequence ID" value="RDU59363.1"/>
    <property type="molecule type" value="Genomic_DNA"/>
</dbReference>
<evidence type="ECO:0000313" key="1">
    <source>
        <dbReference type="EMBL" id="RDU59363.1"/>
    </source>
</evidence>
<comment type="caution">
    <text evidence="1">The sequence shown here is derived from an EMBL/GenBank/DDBJ whole genome shotgun (WGS) entry which is preliminary data.</text>
</comment>
<reference evidence="1 2" key="1">
    <citation type="submission" date="2018-04" db="EMBL/GenBank/DDBJ databases">
        <title>Novel Campyloabacter and Helicobacter Species and Strains.</title>
        <authorList>
            <person name="Mannion A.J."/>
            <person name="Shen Z."/>
            <person name="Fox J.G."/>
        </authorList>
    </citation>
    <scope>NUCLEOTIDE SEQUENCE [LARGE SCALE GENOMIC DNA]</scope>
    <source>
        <strain evidence="1 2">MIT 98-6070</strain>
    </source>
</reference>
<dbReference type="AlphaFoldDB" id="A0A3D8I2I7"/>
<proteinExistence type="predicted"/>
<accession>A0A3D8I2I7</accession>
<keyword evidence="2" id="KW-1185">Reference proteome</keyword>